<organism evidence="3">
    <name type="scientific">Caenorhabditis remanei</name>
    <name type="common">Caenorhabditis vulgaris</name>
    <dbReference type="NCBI Taxonomy" id="31234"/>
    <lineage>
        <taxon>Eukaryota</taxon>
        <taxon>Metazoa</taxon>
        <taxon>Ecdysozoa</taxon>
        <taxon>Nematoda</taxon>
        <taxon>Chromadorea</taxon>
        <taxon>Rhabditida</taxon>
        <taxon>Rhabditina</taxon>
        <taxon>Rhabditomorpha</taxon>
        <taxon>Rhabditoidea</taxon>
        <taxon>Rhabditidae</taxon>
        <taxon>Peloderinae</taxon>
        <taxon>Caenorhabditis</taxon>
    </lineage>
</organism>
<dbReference type="InterPro" id="IPR001810">
    <property type="entry name" value="F-box_dom"/>
</dbReference>
<sequence>MELLKLPYLIHLKILSCLEPFEHFFLGLCSRKSALLIRRIRHNFDATTIDLGHYTIKTQNNGTRGDDFIMWTTYYHPKTIDLLTGVFWNQRIKLKYNGRTIRCRITIHPERKIPLLWCREKHLKALPIAINSAICDVFNTSSEIRIMADMDQLSEFPNIDSVDNLLEYSRSVDQIEYQNFFDRIDIRNALSILIKLIPNENAHVFEIRGFVPGWRHIYIEINRRMLSSNTHAIYLHPAGAGLSSHEVLATPQMDVDEDLNVE</sequence>
<dbReference type="AlphaFoldDB" id="E3MX29"/>
<reference evidence="2" key="1">
    <citation type="submission" date="2007-07" db="EMBL/GenBank/DDBJ databases">
        <title>PCAP assembly of the Caenorhabditis remanei genome.</title>
        <authorList>
            <consortium name="The Caenorhabditis remanei Sequencing Consortium"/>
            <person name="Wilson R.K."/>
        </authorList>
    </citation>
    <scope>NUCLEOTIDE SEQUENCE [LARGE SCALE GENOMIC DNA]</scope>
    <source>
        <strain evidence="2">PB4641</strain>
    </source>
</reference>
<evidence type="ECO:0000313" key="2">
    <source>
        <dbReference type="EMBL" id="EFP11390.1"/>
    </source>
</evidence>
<dbReference type="EMBL" id="DS268489">
    <property type="protein sequence ID" value="EFP11390.1"/>
    <property type="molecule type" value="Genomic_DNA"/>
</dbReference>
<feature type="domain" description="F-box" evidence="1">
    <location>
        <begin position="1"/>
        <end position="47"/>
    </location>
</feature>
<gene>
    <name evidence="2" type="ORF">CRE_09659</name>
</gene>
<proteinExistence type="predicted"/>
<name>E3MX29_CAERE</name>
<protein>
    <recommendedName>
        <fullName evidence="1">F-box domain-containing protein</fullName>
    </recommendedName>
</protein>
<dbReference type="HOGENOM" id="CLU_1062606_0_0_1"/>
<accession>E3MX29</accession>
<dbReference type="Proteomes" id="UP000008281">
    <property type="component" value="Unassembled WGS sequence"/>
</dbReference>
<evidence type="ECO:0000313" key="3">
    <source>
        <dbReference type="Proteomes" id="UP000008281"/>
    </source>
</evidence>
<keyword evidence="3" id="KW-1185">Reference proteome</keyword>
<dbReference type="OrthoDB" id="5799218at2759"/>
<dbReference type="Pfam" id="PF00646">
    <property type="entry name" value="F-box"/>
    <property type="match status" value="1"/>
</dbReference>
<evidence type="ECO:0000259" key="1">
    <source>
        <dbReference type="PROSITE" id="PS50181"/>
    </source>
</evidence>
<dbReference type="InParanoid" id="E3MX29"/>
<dbReference type="PROSITE" id="PS50181">
    <property type="entry name" value="FBOX"/>
    <property type="match status" value="1"/>
</dbReference>